<feature type="transmembrane region" description="Helical" evidence="1">
    <location>
        <begin position="96"/>
        <end position="115"/>
    </location>
</feature>
<evidence type="ECO:0000313" key="2">
    <source>
        <dbReference type="EMBL" id="EFN55758.1"/>
    </source>
</evidence>
<keyword evidence="3" id="KW-1185">Reference proteome</keyword>
<gene>
    <name evidence="2" type="ORF">CHLNCDRAFT_57897</name>
</gene>
<feature type="transmembrane region" description="Helical" evidence="1">
    <location>
        <begin position="64"/>
        <end position="84"/>
    </location>
</feature>
<name>E1ZF12_CHLVA</name>
<organism evidence="3">
    <name type="scientific">Chlorella variabilis</name>
    <name type="common">Green alga</name>
    <dbReference type="NCBI Taxonomy" id="554065"/>
    <lineage>
        <taxon>Eukaryota</taxon>
        <taxon>Viridiplantae</taxon>
        <taxon>Chlorophyta</taxon>
        <taxon>core chlorophytes</taxon>
        <taxon>Trebouxiophyceae</taxon>
        <taxon>Chlorellales</taxon>
        <taxon>Chlorellaceae</taxon>
        <taxon>Chlorella clade</taxon>
        <taxon>Chlorella</taxon>
    </lineage>
</organism>
<dbReference type="InParanoid" id="E1ZF12"/>
<proteinExistence type="predicted"/>
<keyword evidence="1" id="KW-1133">Transmembrane helix</keyword>
<dbReference type="GeneID" id="17355064"/>
<accession>E1ZF12</accession>
<dbReference type="Proteomes" id="UP000008141">
    <property type="component" value="Unassembled WGS sequence"/>
</dbReference>
<evidence type="ECO:0000313" key="3">
    <source>
        <dbReference type="Proteomes" id="UP000008141"/>
    </source>
</evidence>
<dbReference type="RefSeq" id="XP_005847860.1">
    <property type="nucleotide sequence ID" value="XM_005847798.1"/>
</dbReference>
<sequence length="291" mass="30946">MRESNLDMSSMAARILLVATALRIARGPKRGLDFLVVHLVVIGCPALELACARLAPRWHKRHRLPLFLAIRLTLALVGAIPFTIPEPPPTSCPEFFFHFAANTCALAAFFVPLAWRLPARLSIPVAVLQHMGMARVAVHRCGVQPPSHPGRDSLLLDADPGCCLDSLARLLDWPFYMVAPDVMVAEGAPPARASCLAAALWMQLVAGVVLPVALLRGGNGALGGRQEAGAAAEVHAEAAGAGAGERGAQMLSSWRAWLDALLDEAPIASCVAAAELMWMLLRTACALRLPS</sequence>
<keyword evidence="1" id="KW-0812">Transmembrane</keyword>
<dbReference type="KEGG" id="cvr:CHLNCDRAFT_57897"/>
<dbReference type="EMBL" id="GL433844">
    <property type="protein sequence ID" value="EFN55758.1"/>
    <property type="molecule type" value="Genomic_DNA"/>
</dbReference>
<protein>
    <submittedName>
        <fullName evidence="2">Expressed protein</fullName>
    </submittedName>
</protein>
<keyword evidence="1" id="KW-0472">Membrane</keyword>
<feature type="transmembrane region" description="Helical" evidence="1">
    <location>
        <begin position="35"/>
        <end position="52"/>
    </location>
</feature>
<evidence type="ECO:0000256" key="1">
    <source>
        <dbReference type="SAM" id="Phobius"/>
    </source>
</evidence>
<dbReference type="AlphaFoldDB" id="E1ZF12"/>
<reference evidence="2 3" key="1">
    <citation type="journal article" date="2010" name="Plant Cell">
        <title>The Chlorella variabilis NC64A genome reveals adaptation to photosymbiosis, coevolution with viruses, and cryptic sex.</title>
        <authorList>
            <person name="Blanc G."/>
            <person name="Duncan G."/>
            <person name="Agarkova I."/>
            <person name="Borodovsky M."/>
            <person name="Gurnon J."/>
            <person name="Kuo A."/>
            <person name="Lindquist E."/>
            <person name="Lucas S."/>
            <person name="Pangilinan J."/>
            <person name="Polle J."/>
            <person name="Salamov A."/>
            <person name="Terry A."/>
            <person name="Yamada T."/>
            <person name="Dunigan D.D."/>
            <person name="Grigoriev I.V."/>
            <person name="Claverie J.M."/>
            <person name="Van Etten J.L."/>
        </authorList>
    </citation>
    <scope>NUCLEOTIDE SEQUENCE [LARGE SCALE GENOMIC DNA]</scope>
    <source>
        <strain evidence="2 3">NC64A</strain>
    </source>
</reference>